<feature type="compositionally biased region" description="Basic and acidic residues" evidence="1">
    <location>
        <begin position="1042"/>
        <end position="1054"/>
    </location>
</feature>
<dbReference type="PANTHER" id="PTHR34837">
    <property type="entry name" value="OS05G0595500 PROTEIN"/>
    <property type="match status" value="1"/>
</dbReference>
<feature type="compositionally biased region" description="Basic and acidic residues" evidence="1">
    <location>
        <begin position="284"/>
        <end position="467"/>
    </location>
</feature>
<feature type="region of interest" description="Disordered" evidence="1">
    <location>
        <begin position="1074"/>
        <end position="1175"/>
    </location>
</feature>
<feature type="compositionally biased region" description="Basic and acidic residues" evidence="1">
    <location>
        <begin position="35"/>
        <end position="55"/>
    </location>
</feature>
<evidence type="ECO:0000256" key="1">
    <source>
        <dbReference type="SAM" id="MobiDB-lite"/>
    </source>
</evidence>
<feature type="region of interest" description="Disordered" evidence="1">
    <location>
        <begin position="1028"/>
        <end position="1054"/>
    </location>
</feature>
<feature type="region of interest" description="Disordered" evidence="1">
    <location>
        <begin position="1"/>
        <end position="715"/>
    </location>
</feature>
<feature type="compositionally biased region" description="Basic and acidic residues" evidence="1">
    <location>
        <begin position="97"/>
        <end position="108"/>
    </location>
</feature>
<feature type="compositionally biased region" description="Basic residues" evidence="1">
    <location>
        <begin position="1"/>
        <end position="17"/>
    </location>
</feature>
<feature type="compositionally biased region" description="Basic and acidic residues" evidence="1">
    <location>
        <begin position="691"/>
        <end position="714"/>
    </location>
</feature>
<feature type="region of interest" description="Disordered" evidence="1">
    <location>
        <begin position="720"/>
        <end position="739"/>
    </location>
</feature>
<reference evidence="2" key="1">
    <citation type="journal article" date="2014" name="Science">
        <title>Structural and functional partitioning of bread wheat chromosome 3B.</title>
        <authorList>
            <person name="Choulet F."/>
            <person name="Alberti A."/>
            <person name="Theil S."/>
            <person name="Glover N."/>
            <person name="Barbe V."/>
            <person name="Daron J."/>
            <person name="Pingault L."/>
            <person name="Sourdille P."/>
            <person name="Couloux A."/>
            <person name="Paux E."/>
            <person name="Leroy P."/>
            <person name="Mangenot S."/>
            <person name="Guilhot N."/>
            <person name="Le Gouis J."/>
            <person name="Balfourier F."/>
            <person name="Alaux M."/>
            <person name="Jamilloux V."/>
            <person name="Poulain J."/>
            <person name="Durand C."/>
            <person name="Bellec A."/>
            <person name="Gaspin C."/>
            <person name="Safar J."/>
            <person name="Dolezel J."/>
            <person name="Rogers J."/>
            <person name="Vandepoele K."/>
            <person name="Aury J.M."/>
            <person name="Mayer K."/>
            <person name="Berges H."/>
            <person name="Quesneville H."/>
            <person name="Wincker P."/>
            <person name="Feuillet C."/>
        </authorList>
    </citation>
    <scope>NUCLEOTIDE SEQUENCE</scope>
</reference>
<feature type="compositionally biased region" description="Basic and acidic residues" evidence="1">
    <location>
        <begin position="115"/>
        <end position="276"/>
    </location>
</feature>
<gene>
    <name evidence="2" type="ORF">TRAES_3BF051300030CFD_c1</name>
</gene>
<feature type="compositionally biased region" description="Basic and acidic residues" evidence="1">
    <location>
        <begin position="525"/>
        <end position="579"/>
    </location>
</feature>
<feature type="compositionally biased region" description="Basic and acidic residues" evidence="1">
    <location>
        <begin position="625"/>
        <end position="656"/>
    </location>
</feature>
<feature type="compositionally biased region" description="Polar residues" evidence="1">
    <location>
        <begin position="601"/>
        <end position="614"/>
    </location>
</feature>
<protein>
    <submittedName>
        <fullName evidence="2">Uncharacterized protein</fullName>
    </submittedName>
</protein>
<feature type="compositionally biased region" description="Acidic residues" evidence="1">
    <location>
        <begin position="1240"/>
        <end position="1250"/>
    </location>
</feature>
<sequence>MPRSSRHRSSHRSHRRGGSAERSESEGEDAGAPGPREEAPPVARVPRDPEPERRRSSSAKELVSSGNGYSEHGKKRKDRVEETVVDVVSDRWNSGVCEDHLVEKRSKSEVFGPVDVEKLAEKPKASGDEPKRSSRRTAGSDERVEEVVSKSDSGKRRSEKEKEKDPGRRESSGQHKDDRDRDRERDREKEREREKEWERLKERERERGRDREREKEKEREREKEKERERERERDKERDRERERERDRERERERQKDRERDKKDYDSKNEKYEDGSARKNGSKTSRGEDEGYSYKRHVEINDTPAKERHSNPDRDRDRETDKHSRRKDDSEDKDKWPIDNRDSDDRKTLSRYDHGKVRSSKEQRFDDEKYKQKYKDDYERDKRQQDDKCLDERMIRDHGSDRVDYKSTKDGHRISEGHYRKDIVQDGDRYDEYGSRYKENRGRKRLPEENDDHYDLKTPSAREQRGNLEKSSGSGRLDSLIERARSEHRHQENVDSSPSKVHARTSPGSNPHHEKDQSWHGSKLADNTKREIQYDERSIRPRTSSGRERTPASRLRDRDTDNWSSERLKQKDDLQSRDIPLEISTSSQYDRTPRKDMHPSPKQLSDKSPSSNDQRFSGRLSGGRSLDNKGERSNLTKYRDRDGDLSLERSLHQDRTPSKIPYRESTPSASSISRGGHFSGTSPNRLLLPPARHRDDSSFLGSHDDDRRPQSGDRRFHAHQKRNDMNSGRGHGHAWNNAPSWPSQVANGFVPMQHGAPGFHPPVHQFHPPPMFNLRPQMKLSQTGVSYPMHDTVDRFSPHIRPFGWPNPLDESCPPHLQVWNGGTGVFGGEPYMYGRQEWDQNKLHVGSRGWEATGDALKGQNELADTEFPVAKKELDSLATPVSESSGGQCNLNPFEQKEANHLVSEKREAKGDVTSAVKSSDAPRGTTLMASMLSSNGTAVFSRNYLSRVSVSHDLVESELYKRCTSLLGDLGIANGGPDVVWNGSIQKNGNAGKISREQGSPNLLGLFYVKNNDATFQATMALHKNQTERAVAPTQAQTDGKMDSTQENKEDTEMLDRTPLKELTVSNPVLHHRTGIFEGPPATTESGDVDSPPAITDSGDVNAPRAITESGDVDAPPVITESGDTEMVAPPGTAGPDEDMEVAASPSITEPDKNMEDVSPPAVAVPVDGPADDATGLIIEHIDGSQEVPSANEEPGDTVEVVPPAFTEQSGQVKDDPPSVATPNSGEADSMHAAVEKDMDEVTDDSPGDGEVNASNFVSELDVVASGAQDCEGVLVEGRVNLSRIPNSPESTH</sequence>
<dbReference type="ExpressionAtlas" id="A0A077RTK8">
    <property type="expression patterns" value="baseline and differential"/>
</dbReference>
<feature type="compositionally biased region" description="Low complexity" evidence="1">
    <location>
        <begin position="1159"/>
        <end position="1175"/>
    </location>
</feature>
<accession>A0A077RTK8</accession>
<proteinExistence type="predicted"/>
<name>A0A077RTK8_WHEAT</name>
<feature type="compositionally biased region" description="Polar residues" evidence="1">
    <location>
        <begin position="664"/>
        <end position="683"/>
    </location>
</feature>
<feature type="compositionally biased region" description="Basic and acidic residues" evidence="1">
    <location>
        <begin position="478"/>
        <end position="492"/>
    </location>
</feature>
<dbReference type="HOGENOM" id="CLU_009545_0_0_1"/>
<dbReference type="EMBL" id="HG670306">
    <property type="protein sequence ID" value="CDM83587.1"/>
    <property type="molecule type" value="Genomic_DNA"/>
</dbReference>
<dbReference type="PANTHER" id="PTHR34837:SF1">
    <property type="entry name" value="LOW PROTEIN: ZINC FINGER CCCH DOMAIN PROTEIN"/>
    <property type="match status" value="1"/>
</dbReference>
<organism evidence="2">
    <name type="scientific">Triticum aestivum</name>
    <name type="common">Wheat</name>
    <dbReference type="NCBI Taxonomy" id="4565"/>
    <lineage>
        <taxon>Eukaryota</taxon>
        <taxon>Viridiplantae</taxon>
        <taxon>Streptophyta</taxon>
        <taxon>Embryophyta</taxon>
        <taxon>Tracheophyta</taxon>
        <taxon>Spermatophyta</taxon>
        <taxon>Magnoliopsida</taxon>
        <taxon>Liliopsida</taxon>
        <taxon>Poales</taxon>
        <taxon>Poaceae</taxon>
        <taxon>BOP clade</taxon>
        <taxon>Pooideae</taxon>
        <taxon>Triticodae</taxon>
        <taxon>Triticeae</taxon>
        <taxon>Triticinae</taxon>
        <taxon>Triticum</taxon>
    </lineage>
</organism>
<evidence type="ECO:0000313" key="2">
    <source>
        <dbReference type="EMBL" id="CDM83587.1"/>
    </source>
</evidence>
<feature type="region of interest" description="Disordered" evidence="1">
    <location>
        <begin position="1207"/>
        <end position="1256"/>
    </location>
</feature>